<feature type="region of interest" description="Disordered" evidence="11">
    <location>
        <begin position="43"/>
        <end position="68"/>
    </location>
</feature>
<keyword evidence="14" id="KW-1185">Reference proteome</keyword>
<reference evidence="13 14" key="1">
    <citation type="submission" date="2020-02" db="EMBL/GenBank/DDBJ databases">
        <title>Bird 10,000 Genomes (B10K) Project - Family phase.</title>
        <authorList>
            <person name="Zhang G."/>
        </authorList>
    </citation>
    <scope>NUCLEOTIDE SEQUENCE [LARGE SCALE GENOMIC DNA]</scope>
    <source>
        <strain evidence="13">B10K-IZ-033-81</strain>
        <tissue evidence="13">Muscle</tissue>
    </source>
</reference>
<evidence type="ECO:0000256" key="5">
    <source>
        <dbReference type="ARBA" id="ARBA00022754"/>
    </source>
</evidence>
<dbReference type="GO" id="GO:0045110">
    <property type="term" value="P:intermediate filament bundle assembly"/>
    <property type="evidence" value="ECO:0007669"/>
    <property type="project" value="TreeGrafter"/>
</dbReference>
<evidence type="ECO:0000256" key="9">
    <source>
        <dbReference type="RuleBase" id="RU000685"/>
    </source>
</evidence>
<feature type="region of interest" description="Disordered" evidence="11">
    <location>
        <begin position="428"/>
        <end position="688"/>
    </location>
</feature>
<feature type="compositionally biased region" description="Basic and acidic residues" evidence="11">
    <location>
        <begin position="475"/>
        <end position="508"/>
    </location>
</feature>
<sequence length="688" mass="75783">MSLMLETLLGPPGGLRKEPGRVHPRSAASSGFYSWPAPVVGRARGTGGGGGSAAASSTESLDSLNGEPRARNEKELLQVLNDRFAGYIERVRALEQQNRALAAEAAALRQQQAGRSAMGELYARELRDMRGTVLRLGAEKGQLRLERARLAEDVAALRGRLEDEARQRSELEAAARGLAQRSAQEERARAPLEERARALREEAEQLRRQHRAEVGALLRGARPELPAEPPASLRPGVTAALRDLRAQLEGTAVRSTLQAEEWFRVRLDKLSEVAKVNTDAMRLAQEEISEYRRQLQAKTTELEALKGTQESLERQRQDSEERHHADVLSYQETIQQLDSELRNTKWEMAAQLREYQDLLNVKMALDIEIAAYRKLLEGEEYRLETGIGMLSYPEVVPKPPSITTSIKVKSEEKIKVVEKSEKETVIVEEQTEEIQVTEEVTEEEEAEKEEEEEKAEEKEEGEEEEEEKAEEEGEEKAKSPAKEEAKSPEKPESPSKEEDKTPAVKSPEKPPTPSEEGAKTPVVKSPEKPATPSKEEAKSPAVKSPEKPPTPSKEEAKTPAVKSPEKPPTPSKEEAKTPTVKSPEKPAPPSKDEAKAPTVKSPEKPTPPSKEEAKTPTVKSPEKPPAPSKEEAKSPAVKSPEPPATPLKEEAKPPSVKSPEKPPAPSKEEAKPPAVKSPEKPPAPSKEE</sequence>
<evidence type="ECO:0000256" key="8">
    <source>
        <dbReference type="ARBA" id="ARBA00023273"/>
    </source>
</evidence>
<dbReference type="GO" id="GO:0061564">
    <property type="term" value="P:axon development"/>
    <property type="evidence" value="ECO:0007669"/>
    <property type="project" value="TreeGrafter"/>
</dbReference>
<protein>
    <submittedName>
        <fullName evidence="13">NFH protein</fullName>
    </submittedName>
</protein>
<comment type="similarity">
    <text evidence="9">Belongs to the intermediate filament family.</text>
</comment>
<dbReference type="PANTHER" id="PTHR23214">
    <property type="entry name" value="NEUROFILAMENT TRIPLET H PROTEIN"/>
    <property type="match status" value="1"/>
</dbReference>
<dbReference type="Gene3D" id="1.20.5.500">
    <property type="entry name" value="Single helix bin"/>
    <property type="match status" value="1"/>
</dbReference>
<gene>
    <name evidence="13" type="primary">Nefh</name>
    <name evidence="13" type="ORF">PORRUF_R05300</name>
</gene>
<keyword evidence="4" id="KW-0597">Phosphoprotein</keyword>
<dbReference type="PANTHER" id="PTHR23214:SF1">
    <property type="entry name" value="NEUROFILAMENT HEAVY POLYPEPTIDE"/>
    <property type="match status" value="1"/>
</dbReference>
<evidence type="ECO:0000256" key="2">
    <source>
        <dbReference type="ARBA" id="ARBA00004489"/>
    </source>
</evidence>
<keyword evidence="3" id="KW-0963">Cytoplasm</keyword>
<evidence type="ECO:0000259" key="12">
    <source>
        <dbReference type="PROSITE" id="PS51842"/>
    </source>
</evidence>
<evidence type="ECO:0000256" key="10">
    <source>
        <dbReference type="SAM" id="Coils"/>
    </source>
</evidence>
<evidence type="ECO:0000313" key="13">
    <source>
        <dbReference type="EMBL" id="NXY38064.1"/>
    </source>
</evidence>
<feature type="non-terminal residue" evidence="13">
    <location>
        <position position="1"/>
    </location>
</feature>
<dbReference type="InterPro" id="IPR018039">
    <property type="entry name" value="IF_conserved"/>
</dbReference>
<feature type="coiled-coil region" evidence="10">
    <location>
        <begin position="77"/>
        <end position="111"/>
    </location>
</feature>
<feature type="region of interest" description="Disordered" evidence="11">
    <location>
        <begin position="302"/>
        <end position="325"/>
    </location>
</feature>
<keyword evidence="8" id="KW-0966">Cell projection</keyword>
<dbReference type="Gene3D" id="1.20.5.1160">
    <property type="entry name" value="Vasodilator-stimulated phosphoprotein"/>
    <property type="match status" value="1"/>
</dbReference>
<comment type="caution">
    <text evidence="13">The sequence shown here is derived from an EMBL/GenBank/DDBJ whole genome shotgun (WGS) entry which is preliminary data.</text>
</comment>
<feature type="coiled-coil region" evidence="10">
    <location>
        <begin position="147"/>
        <end position="216"/>
    </location>
</feature>
<dbReference type="AlphaFoldDB" id="A0A7L4JAT6"/>
<feature type="compositionally biased region" description="Basic and acidic residues" evidence="11">
    <location>
        <begin position="311"/>
        <end position="325"/>
    </location>
</feature>
<dbReference type="Pfam" id="PF00038">
    <property type="entry name" value="Filament"/>
    <property type="match status" value="1"/>
</dbReference>
<feature type="compositionally biased region" description="Acidic residues" evidence="11">
    <location>
        <begin position="429"/>
        <end position="474"/>
    </location>
</feature>
<evidence type="ECO:0000256" key="7">
    <source>
        <dbReference type="ARBA" id="ARBA00023212"/>
    </source>
</evidence>
<dbReference type="FunFam" id="1.20.5.170:FF:000002">
    <property type="entry name" value="Type I keratin KA11"/>
    <property type="match status" value="1"/>
</dbReference>
<dbReference type="Proteomes" id="UP000572837">
    <property type="component" value="Unassembled WGS sequence"/>
</dbReference>
<dbReference type="Gene3D" id="1.20.5.170">
    <property type="match status" value="1"/>
</dbReference>
<feature type="region of interest" description="Disordered" evidence="11">
    <location>
        <begin position="8"/>
        <end position="28"/>
    </location>
</feature>
<evidence type="ECO:0000313" key="14">
    <source>
        <dbReference type="Proteomes" id="UP000572837"/>
    </source>
</evidence>
<evidence type="ECO:0000256" key="4">
    <source>
        <dbReference type="ARBA" id="ARBA00022553"/>
    </source>
</evidence>
<organism evidence="13 14">
    <name type="scientific">Pomatorhinus ruficollis</name>
    <name type="common">streak-breasted scimitar babbler</name>
    <dbReference type="NCBI Taxonomy" id="932028"/>
    <lineage>
        <taxon>Eukaryota</taxon>
        <taxon>Metazoa</taxon>
        <taxon>Chordata</taxon>
        <taxon>Craniata</taxon>
        <taxon>Vertebrata</taxon>
        <taxon>Euteleostomi</taxon>
        <taxon>Archelosauria</taxon>
        <taxon>Archosauria</taxon>
        <taxon>Dinosauria</taxon>
        <taxon>Saurischia</taxon>
        <taxon>Theropoda</taxon>
        <taxon>Coelurosauria</taxon>
        <taxon>Aves</taxon>
        <taxon>Neognathae</taxon>
        <taxon>Neoaves</taxon>
        <taxon>Telluraves</taxon>
        <taxon>Australaves</taxon>
        <taxon>Passeriformes</taxon>
        <taxon>Sylvioidea</taxon>
        <taxon>Timaliidae</taxon>
        <taxon>Pomatorhinus</taxon>
    </lineage>
</organism>
<keyword evidence="7" id="KW-0206">Cytoskeleton</keyword>
<evidence type="ECO:0000256" key="3">
    <source>
        <dbReference type="ARBA" id="ARBA00022490"/>
    </source>
</evidence>
<dbReference type="PROSITE" id="PS51842">
    <property type="entry name" value="IF_ROD_2"/>
    <property type="match status" value="1"/>
</dbReference>
<dbReference type="GO" id="GO:0030424">
    <property type="term" value="C:axon"/>
    <property type="evidence" value="ECO:0007669"/>
    <property type="project" value="UniProtKB-SubCell"/>
</dbReference>
<keyword evidence="6 10" id="KW-0175">Coiled coil</keyword>
<dbReference type="GO" id="GO:0005883">
    <property type="term" value="C:neurofilament"/>
    <property type="evidence" value="ECO:0007669"/>
    <property type="project" value="TreeGrafter"/>
</dbReference>
<evidence type="ECO:0000256" key="6">
    <source>
        <dbReference type="ARBA" id="ARBA00023054"/>
    </source>
</evidence>
<dbReference type="EMBL" id="VZSW01001720">
    <property type="protein sequence ID" value="NXY38064.1"/>
    <property type="molecule type" value="Genomic_DNA"/>
</dbReference>
<proteinExistence type="inferred from homology"/>
<dbReference type="GO" id="GO:0099184">
    <property type="term" value="F:structural constituent of postsynaptic intermediate filament cytoskeleton"/>
    <property type="evidence" value="ECO:0007669"/>
    <property type="project" value="TreeGrafter"/>
</dbReference>
<evidence type="ECO:0000256" key="1">
    <source>
        <dbReference type="ARBA" id="ARBA00004245"/>
    </source>
</evidence>
<dbReference type="PROSITE" id="PS00226">
    <property type="entry name" value="IF_ROD_1"/>
    <property type="match status" value="1"/>
</dbReference>
<feature type="non-terminal residue" evidence="13">
    <location>
        <position position="688"/>
    </location>
</feature>
<dbReference type="SMART" id="SM01391">
    <property type="entry name" value="Filament"/>
    <property type="match status" value="1"/>
</dbReference>
<dbReference type="SUPFAM" id="SSF64593">
    <property type="entry name" value="Intermediate filament protein, coiled coil region"/>
    <property type="match status" value="2"/>
</dbReference>
<evidence type="ECO:0000256" key="11">
    <source>
        <dbReference type="SAM" id="MobiDB-lite"/>
    </source>
</evidence>
<dbReference type="InterPro" id="IPR039008">
    <property type="entry name" value="IF_rod_dom"/>
</dbReference>
<accession>A0A7L4JAT6</accession>
<name>A0A7L4JAT6_9PASS</name>
<feature type="domain" description="IF rod" evidence="12">
    <location>
        <begin position="73"/>
        <end position="383"/>
    </location>
</feature>
<comment type="subcellular location">
    <subcellularLocation>
        <location evidence="2">Cell projection</location>
        <location evidence="2">Axon</location>
    </subcellularLocation>
    <subcellularLocation>
        <location evidence="1">Cytoplasm</location>
        <location evidence="1">Cytoskeleton</location>
    </subcellularLocation>
</comment>
<keyword evidence="5 9" id="KW-0403">Intermediate filament</keyword>